<keyword evidence="3" id="KW-0012">Acyltransferase</keyword>
<dbReference type="InterPro" id="IPR016036">
    <property type="entry name" value="Malonyl_transacylase_ACP-bd"/>
</dbReference>
<dbReference type="Proteomes" id="UP000316968">
    <property type="component" value="Chromosome"/>
</dbReference>
<gene>
    <name evidence="3" type="ORF">FFV09_02360</name>
</gene>
<evidence type="ECO:0000313" key="4">
    <source>
        <dbReference type="Proteomes" id="UP000316968"/>
    </source>
</evidence>
<sequence>MFGGQGTQYRQMGLELYNTYPVFRSWMNRLDSVVSSITGLSVVNRLYGDRGSSLTDLHDLTYMHPAIFIIQYSLARALIEEGIEPDLLLGMSLGEYVSAAVTDAVEAEAVLESIIIQSKLIESFCKKGGMTTIFSNADLYDSSPQLHTTCSLVAVNYDGHFVIAGEETSLSSAESWLNSNRIINQRLPVSYGFHTVQLEPIKAAYMNHLQSLTYKAPTVPLLSTAVGGECIDVDAYLMWQAIREPMRLNEAMEKLDRNQDYIFLDLSPSGTLAAISSKIYIEGIRSDFYPLITQFNRDASNLRHAMRRCLKG</sequence>
<dbReference type="InterPro" id="IPR014043">
    <property type="entry name" value="Acyl_transferase_dom"/>
</dbReference>
<dbReference type="SUPFAM" id="SSF55048">
    <property type="entry name" value="Probable ACP-binding domain of malonyl-CoA ACP transacylase"/>
    <property type="match status" value="1"/>
</dbReference>
<dbReference type="RefSeq" id="WP_141446197.1">
    <property type="nucleotide sequence ID" value="NZ_CP041217.1"/>
</dbReference>
<evidence type="ECO:0000256" key="1">
    <source>
        <dbReference type="ARBA" id="ARBA00022679"/>
    </source>
</evidence>
<dbReference type="GO" id="GO:0016746">
    <property type="term" value="F:acyltransferase activity"/>
    <property type="evidence" value="ECO:0007669"/>
    <property type="project" value="UniProtKB-KW"/>
</dbReference>
<dbReference type="InterPro" id="IPR050444">
    <property type="entry name" value="Polyketide_Synthase"/>
</dbReference>
<reference evidence="3 4" key="1">
    <citation type="submission" date="2019-06" db="EMBL/GenBank/DDBJ databases">
        <title>Saccharibacillus brassicae sp. nov., an endophytic bacterium isolated from Chinese cabbage seeds (Brassica pekinensis).</title>
        <authorList>
            <person name="Jiang L."/>
            <person name="Lee J."/>
            <person name="Kim S.W."/>
        </authorList>
    </citation>
    <scope>NUCLEOTIDE SEQUENCE [LARGE SCALE GENOMIC DNA]</scope>
    <source>
        <strain evidence="4">KCTC 43072 / ATSA2</strain>
    </source>
</reference>
<dbReference type="EMBL" id="CP041217">
    <property type="protein sequence ID" value="QDH19810.1"/>
    <property type="molecule type" value="Genomic_DNA"/>
</dbReference>
<dbReference type="PANTHER" id="PTHR45681:SF6">
    <property type="entry name" value="POLYKETIDE SYNTHASE 37"/>
    <property type="match status" value="1"/>
</dbReference>
<dbReference type="Pfam" id="PF00698">
    <property type="entry name" value="Acyl_transf_1"/>
    <property type="match status" value="1"/>
</dbReference>
<dbReference type="InterPro" id="IPR016035">
    <property type="entry name" value="Acyl_Trfase/lysoPLipase"/>
</dbReference>
<keyword evidence="4" id="KW-1185">Reference proteome</keyword>
<dbReference type="KEGG" id="saca:FFV09_02360"/>
<evidence type="ECO:0000313" key="3">
    <source>
        <dbReference type="EMBL" id="QDH19810.1"/>
    </source>
</evidence>
<feature type="domain" description="Malonyl-CoA:ACP transacylase (MAT)" evidence="2">
    <location>
        <begin position="1"/>
        <end position="299"/>
    </location>
</feature>
<dbReference type="OrthoDB" id="9765680at2"/>
<dbReference type="AlphaFoldDB" id="A0A4Y6USS1"/>
<protein>
    <submittedName>
        <fullName evidence="3">Acyltransferase domain-containing protein</fullName>
    </submittedName>
</protein>
<proteinExistence type="predicted"/>
<dbReference type="InterPro" id="IPR001227">
    <property type="entry name" value="Ac_transferase_dom_sf"/>
</dbReference>
<dbReference type="SMART" id="SM00827">
    <property type="entry name" value="PKS_AT"/>
    <property type="match status" value="1"/>
</dbReference>
<name>A0A4Y6USS1_SACBS</name>
<dbReference type="Gene3D" id="3.40.366.10">
    <property type="entry name" value="Malonyl-Coenzyme A Acyl Carrier Protein, domain 2"/>
    <property type="match status" value="1"/>
</dbReference>
<organism evidence="3 4">
    <name type="scientific">Saccharibacillus brassicae</name>
    <dbReference type="NCBI Taxonomy" id="2583377"/>
    <lineage>
        <taxon>Bacteria</taxon>
        <taxon>Bacillati</taxon>
        <taxon>Bacillota</taxon>
        <taxon>Bacilli</taxon>
        <taxon>Bacillales</taxon>
        <taxon>Paenibacillaceae</taxon>
        <taxon>Saccharibacillus</taxon>
    </lineage>
</organism>
<evidence type="ECO:0000259" key="2">
    <source>
        <dbReference type="SMART" id="SM00827"/>
    </source>
</evidence>
<keyword evidence="1 3" id="KW-0808">Transferase</keyword>
<accession>A0A4Y6USS1</accession>
<dbReference type="SUPFAM" id="SSF52151">
    <property type="entry name" value="FabD/lysophospholipase-like"/>
    <property type="match status" value="1"/>
</dbReference>
<dbReference type="PANTHER" id="PTHR45681">
    <property type="entry name" value="POLYKETIDE SYNTHASE 44-RELATED"/>
    <property type="match status" value="1"/>
</dbReference>